<name>A0A9D4UFS8_ADICA</name>
<dbReference type="InterPro" id="IPR056694">
    <property type="entry name" value="DUF7792"/>
</dbReference>
<evidence type="ECO:0000313" key="5">
    <source>
        <dbReference type="Proteomes" id="UP000886520"/>
    </source>
</evidence>
<keyword evidence="5" id="KW-1185">Reference proteome</keyword>
<feature type="domain" description="DUF7792" evidence="3">
    <location>
        <begin position="9"/>
        <end position="125"/>
    </location>
</feature>
<evidence type="ECO:0000256" key="1">
    <source>
        <dbReference type="PROSITE-ProRule" id="PRU00259"/>
    </source>
</evidence>
<dbReference type="Proteomes" id="UP000886520">
    <property type="component" value="Chromosome 17"/>
</dbReference>
<dbReference type="Gene3D" id="1.20.930.20">
    <property type="entry name" value="Adaptor protein Cbl, N-terminal domain"/>
    <property type="match status" value="1"/>
</dbReference>
<evidence type="ECO:0000256" key="2">
    <source>
        <dbReference type="SAM" id="MobiDB-lite"/>
    </source>
</evidence>
<gene>
    <name evidence="4" type="ORF">GOP47_0017642</name>
</gene>
<organism evidence="4 5">
    <name type="scientific">Adiantum capillus-veneris</name>
    <name type="common">Maidenhair fern</name>
    <dbReference type="NCBI Taxonomy" id="13818"/>
    <lineage>
        <taxon>Eukaryota</taxon>
        <taxon>Viridiplantae</taxon>
        <taxon>Streptophyta</taxon>
        <taxon>Embryophyta</taxon>
        <taxon>Tracheophyta</taxon>
        <taxon>Polypodiopsida</taxon>
        <taxon>Polypodiidae</taxon>
        <taxon>Polypodiales</taxon>
        <taxon>Pteridineae</taxon>
        <taxon>Pteridaceae</taxon>
        <taxon>Vittarioideae</taxon>
        <taxon>Adiantum</taxon>
    </lineage>
</organism>
<dbReference type="SUPFAM" id="SSF48371">
    <property type="entry name" value="ARM repeat"/>
    <property type="match status" value="1"/>
</dbReference>
<dbReference type="GO" id="GO:0007166">
    <property type="term" value="P:cell surface receptor signaling pathway"/>
    <property type="evidence" value="ECO:0007669"/>
    <property type="project" value="InterPro"/>
</dbReference>
<dbReference type="OrthoDB" id="10426080at2759"/>
<reference evidence="4" key="1">
    <citation type="submission" date="2021-01" db="EMBL/GenBank/DDBJ databases">
        <title>Adiantum capillus-veneris genome.</title>
        <authorList>
            <person name="Fang Y."/>
            <person name="Liao Q."/>
        </authorList>
    </citation>
    <scope>NUCLEOTIDE SEQUENCE</scope>
    <source>
        <strain evidence="4">H3</strain>
        <tissue evidence="4">Leaf</tissue>
    </source>
</reference>
<dbReference type="EMBL" id="JABFUD020000017">
    <property type="protein sequence ID" value="KAI5067114.1"/>
    <property type="molecule type" value="Genomic_DNA"/>
</dbReference>
<dbReference type="PANTHER" id="PTHR46168:SF1">
    <property type="entry name" value="ARMADILLO REPEAT ONLY 4"/>
    <property type="match status" value="1"/>
</dbReference>
<dbReference type="PROSITE" id="PS50176">
    <property type="entry name" value="ARM_REPEAT"/>
    <property type="match status" value="1"/>
</dbReference>
<accession>A0A9D4UFS8</accession>
<dbReference type="Pfam" id="PF00514">
    <property type="entry name" value="Arm"/>
    <property type="match status" value="1"/>
</dbReference>
<dbReference type="SMART" id="SM00185">
    <property type="entry name" value="ARM"/>
    <property type="match status" value="4"/>
</dbReference>
<dbReference type="InterPro" id="IPR011989">
    <property type="entry name" value="ARM-like"/>
</dbReference>
<dbReference type="InterPro" id="IPR016024">
    <property type="entry name" value="ARM-type_fold"/>
</dbReference>
<feature type="region of interest" description="Disordered" evidence="2">
    <location>
        <begin position="310"/>
        <end position="352"/>
    </location>
</feature>
<dbReference type="Gene3D" id="1.25.10.10">
    <property type="entry name" value="Leucine-rich Repeat Variant"/>
    <property type="match status" value="2"/>
</dbReference>
<evidence type="ECO:0000313" key="4">
    <source>
        <dbReference type="EMBL" id="KAI5067114.1"/>
    </source>
</evidence>
<dbReference type="InterPro" id="IPR000225">
    <property type="entry name" value="Armadillo"/>
</dbReference>
<dbReference type="PANTHER" id="PTHR46168">
    <property type="entry name" value="ARMADILLO REPEAT ONLY 4"/>
    <property type="match status" value="1"/>
</dbReference>
<comment type="caution">
    <text evidence="4">The sequence shown here is derived from an EMBL/GenBank/DDBJ whole genome shotgun (WGS) entry which is preliminary data.</text>
</comment>
<dbReference type="Pfam" id="PF25055">
    <property type="entry name" value="DUF7792"/>
    <property type="match status" value="1"/>
</dbReference>
<protein>
    <recommendedName>
        <fullName evidence="3">DUF7792 domain-containing protein</fullName>
    </recommendedName>
</protein>
<dbReference type="AlphaFoldDB" id="A0A9D4UFS8"/>
<sequence length="646" mass="71251">MEESPLEALFRQPLRLVEDIKFAAPEVDVYQQECRELCGHVDTLASCLRTAVRMVRQDNPRFCEHPTRRIVDETSSILEHCCFLIRKCRKGGLLRRLVTITTATEFRKAKSSLDDAIANVNWLLNSVTDEEAVSVIGMPPITSTFPNLSFVWTLLSKLQGGSQELREAAAIDLALMASASEQNGQFIIEEGGVPLIIKALHDGTLQCKVMAATALRNLAINQARVHNLVQQGVIPACVHVLEQGARQAQVKVIWAFAEMIIQDRETQIILGNTKAIMHLVALMLETMNDNNRSLKVAPLEVLVNGSSLREVTNSEDKGSSDASSSDNQTGDTVEGLHCNANTSEAPHDLYGSSHVPYKEKAEMDELTTDLQLQVTRALWLLSASNLDNSRKIAQTRAMLGLAKLVELAHGEVQKNAVMTIMELAAVAEGNTDFRKFAFKLTSPAARATVDQLHRIILDNSVDPQLQVCCIRAVGSLAKAFSLKGNKMIKALVLQLSNVDKQRSPVVVEAVNALLKFTDKENFLCQKHSVAILEVPGLPFLVQMVALDTEKSVQFPAIRLLAQLALHVGQTKGEAFQEAAALSVLKSVASSATVRQYAEFSSEDDIFQAIYNLEFCQAELRLASCCINICHESMFNFEFRSKENLRN</sequence>
<proteinExistence type="predicted"/>
<evidence type="ECO:0000259" key="3">
    <source>
        <dbReference type="Pfam" id="PF25055"/>
    </source>
</evidence>
<dbReference type="InterPro" id="IPR036537">
    <property type="entry name" value="Adaptor_Cbl_N_dom_sf"/>
</dbReference>
<feature type="repeat" description="ARM" evidence="1">
    <location>
        <begin position="191"/>
        <end position="233"/>
    </location>
</feature>